<reference evidence="3 4" key="1">
    <citation type="submission" date="2017-11" db="EMBL/GenBank/DDBJ databases">
        <title>De novo assembly and phasing of dikaryotic genomes from two isolates of Puccinia coronata f. sp. avenae, the causal agent of oat crown rust.</title>
        <authorList>
            <person name="Miller M.E."/>
            <person name="Zhang Y."/>
            <person name="Omidvar V."/>
            <person name="Sperschneider J."/>
            <person name="Schwessinger B."/>
            <person name="Raley C."/>
            <person name="Palmer J.M."/>
            <person name="Garnica D."/>
            <person name="Upadhyaya N."/>
            <person name="Rathjen J."/>
            <person name="Taylor J.M."/>
            <person name="Park R.F."/>
            <person name="Dodds P.N."/>
            <person name="Hirsch C.D."/>
            <person name="Kianian S.F."/>
            <person name="Figueroa M."/>
        </authorList>
    </citation>
    <scope>NUCLEOTIDE SEQUENCE [LARGE SCALE GENOMIC DNA]</scope>
    <source>
        <strain evidence="2">12NC29</strain>
        <strain evidence="1">12SD80</strain>
    </source>
</reference>
<proteinExistence type="predicted"/>
<organism evidence="1 4">
    <name type="scientific">Puccinia coronata f. sp. avenae</name>
    <dbReference type="NCBI Taxonomy" id="200324"/>
    <lineage>
        <taxon>Eukaryota</taxon>
        <taxon>Fungi</taxon>
        <taxon>Dikarya</taxon>
        <taxon>Basidiomycota</taxon>
        <taxon>Pucciniomycotina</taxon>
        <taxon>Pucciniomycetes</taxon>
        <taxon>Pucciniales</taxon>
        <taxon>Pucciniaceae</taxon>
        <taxon>Puccinia</taxon>
    </lineage>
</organism>
<evidence type="ECO:0000313" key="3">
    <source>
        <dbReference type="Proteomes" id="UP000235388"/>
    </source>
</evidence>
<dbReference type="Proteomes" id="UP000235388">
    <property type="component" value="Unassembled WGS sequence"/>
</dbReference>
<evidence type="ECO:0000313" key="4">
    <source>
        <dbReference type="Proteomes" id="UP000235392"/>
    </source>
</evidence>
<keyword evidence="3" id="KW-1185">Reference proteome</keyword>
<dbReference type="EMBL" id="PGCJ01000132">
    <property type="protein sequence ID" value="PLW44971.1"/>
    <property type="molecule type" value="Genomic_DNA"/>
</dbReference>
<dbReference type="AlphaFoldDB" id="A0A2N5TRI9"/>
<accession>A0A2N5TRI9</accession>
<evidence type="ECO:0000313" key="2">
    <source>
        <dbReference type="EMBL" id="PLW44971.1"/>
    </source>
</evidence>
<evidence type="ECO:0000313" key="1">
    <source>
        <dbReference type="EMBL" id="PLW28125.1"/>
    </source>
</evidence>
<comment type="caution">
    <text evidence="1">The sequence shown here is derived from an EMBL/GenBank/DDBJ whole genome shotgun (WGS) entry which is preliminary data.</text>
</comment>
<gene>
    <name evidence="2" type="ORF">PCANC_13477</name>
    <name evidence="1" type="ORF">PCASD_23780</name>
</gene>
<protein>
    <submittedName>
        <fullName evidence="1">Uncharacterized protein</fullName>
    </submittedName>
</protein>
<dbReference type="Proteomes" id="UP000235392">
    <property type="component" value="Unassembled WGS sequence"/>
</dbReference>
<dbReference type="EMBL" id="PGCI01000377">
    <property type="protein sequence ID" value="PLW28125.1"/>
    <property type="molecule type" value="Genomic_DNA"/>
</dbReference>
<sequence>MKWHLCVSGIRNHPPLIPNPNLKAFAIWGLDAGGLPPIPAKRLVVSEQLFGILCHERKRNATSDKVNACWEQELATIMFTPCMSLMLASRPSCRMRTLGASESFGGSLSDS</sequence>
<name>A0A2N5TRI9_9BASI</name>